<evidence type="ECO:0000256" key="2">
    <source>
        <dbReference type="SAM" id="MobiDB-lite"/>
    </source>
</evidence>
<dbReference type="AlphaFoldDB" id="A0A6C7CIC2"/>
<evidence type="ECO:0000313" key="4">
    <source>
        <dbReference type="Proteomes" id="UP000198067"/>
    </source>
</evidence>
<dbReference type="GO" id="GO:0003677">
    <property type="term" value="F:DNA binding"/>
    <property type="evidence" value="ECO:0007669"/>
    <property type="project" value="InterPro"/>
</dbReference>
<feature type="region of interest" description="Disordered" evidence="2">
    <location>
        <begin position="80"/>
        <end position="99"/>
    </location>
</feature>
<dbReference type="GO" id="GO:0004803">
    <property type="term" value="F:transposase activity"/>
    <property type="evidence" value="ECO:0007669"/>
    <property type="project" value="InterPro"/>
</dbReference>
<dbReference type="EMBL" id="CP022140">
    <property type="protein sequence ID" value="ASG90677.1"/>
    <property type="molecule type" value="Genomic_DNA"/>
</dbReference>
<comment type="similarity">
    <text evidence="1">Belongs to the transposase 8 family.</text>
</comment>
<dbReference type="InterPro" id="IPR002514">
    <property type="entry name" value="Transposase_8"/>
</dbReference>
<name>A0A6C7CIC2_SALER</name>
<dbReference type="Gene3D" id="1.10.10.10">
    <property type="entry name" value="Winged helix-like DNA-binding domain superfamily/Winged helix DNA-binding domain"/>
    <property type="match status" value="1"/>
</dbReference>
<reference evidence="3 4" key="1">
    <citation type="submission" date="2017-06" db="EMBL/GenBank/DDBJ databases">
        <title>Salmonella reference genomes for public health.</title>
        <authorList>
            <person name="Robertson J."/>
            <person name="Yoshida C."/>
            <person name="Gurnik S."/>
            <person name="Nash J."/>
        </authorList>
    </citation>
    <scope>NUCLEOTIDE SEQUENCE [LARGE SCALE GENOMIC DNA]</scope>
    <source>
        <strain evidence="3 4">1315K</strain>
        <plasmid evidence="3 4">unnamed1</plasmid>
    </source>
</reference>
<dbReference type="GO" id="GO:0006313">
    <property type="term" value="P:DNA transposition"/>
    <property type="evidence" value="ECO:0007669"/>
    <property type="project" value="InterPro"/>
</dbReference>
<dbReference type="SUPFAM" id="SSF46689">
    <property type="entry name" value="Homeodomain-like"/>
    <property type="match status" value="1"/>
</dbReference>
<keyword evidence="3" id="KW-0614">Plasmid</keyword>
<geneLocation type="plasmid" evidence="3">
    <name>unnamed1</name>
</geneLocation>
<accession>A0A6C7CIC2</accession>
<dbReference type="InterPro" id="IPR009057">
    <property type="entry name" value="Homeodomain-like_sf"/>
</dbReference>
<evidence type="ECO:0000313" key="3">
    <source>
        <dbReference type="EMBL" id="ASG90677.1"/>
    </source>
</evidence>
<proteinExistence type="inferred from homology"/>
<gene>
    <name evidence="3" type="ORF">LFZ47_24595</name>
</gene>
<sequence>MRAKEKLPQKRYSPEFKMELVRLALEEEGSVAALARQHDVNDNLLFKWIRLWQREGRICHPRKNSSSLPALIPVQLRAEISPPTFEPPPSPAPRVTTPCPSSWPGLPKFRVAICPARKAEQP</sequence>
<dbReference type="Pfam" id="PF01527">
    <property type="entry name" value="HTH_Tnp_1"/>
    <property type="match status" value="1"/>
</dbReference>
<organism evidence="3 4">
    <name type="scientific">Salmonella enterica subsp. salamae serovar 55:k:z39 str. 1315K</name>
    <dbReference type="NCBI Taxonomy" id="1243602"/>
    <lineage>
        <taxon>Bacteria</taxon>
        <taxon>Pseudomonadati</taxon>
        <taxon>Pseudomonadota</taxon>
        <taxon>Gammaproteobacteria</taxon>
        <taxon>Enterobacterales</taxon>
        <taxon>Enterobacteriaceae</taxon>
        <taxon>Salmonella</taxon>
    </lineage>
</organism>
<dbReference type="RefSeq" id="WP_080227077.1">
    <property type="nucleotide sequence ID" value="NZ_CP022140.1"/>
</dbReference>
<evidence type="ECO:0000256" key="1">
    <source>
        <dbReference type="ARBA" id="ARBA00009964"/>
    </source>
</evidence>
<dbReference type="InterPro" id="IPR036388">
    <property type="entry name" value="WH-like_DNA-bd_sf"/>
</dbReference>
<dbReference type="Proteomes" id="UP000198067">
    <property type="component" value="Plasmid unnamed1"/>
</dbReference>
<protein>
    <submittedName>
        <fullName evidence="3">Transposase</fullName>
    </submittedName>
</protein>